<name>A0AA38I3I9_9CUCU</name>
<feature type="transmembrane region" description="Helical" evidence="1">
    <location>
        <begin position="147"/>
        <end position="172"/>
    </location>
</feature>
<dbReference type="EMBL" id="JALNTZ010000006">
    <property type="protein sequence ID" value="KAJ3650353.1"/>
    <property type="molecule type" value="Genomic_DNA"/>
</dbReference>
<reference evidence="2" key="1">
    <citation type="journal article" date="2023" name="G3 (Bethesda)">
        <title>Whole genome assemblies of Zophobas morio and Tenebrio molitor.</title>
        <authorList>
            <person name="Kaur S."/>
            <person name="Stinson S.A."/>
            <person name="diCenzo G.C."/>
        </authorList>
    </citation>
    <scope>NUCLEOTIDE SEQUENCE</scope>
    <source>
        <strain evidence="2">QUZm001</strain>
    </source>
</reference>
<evidence type="ECO:0000313" key="2">
    <source>
        <dbReference type="EMBL" id="KAJ3650353.1"/>
    </source>
</evidence>
<proteinExistence type="predicted"/>
<comment type="caution">
    <text evidence="2">The sequence shown here is derived from an EMBL/GenBank/DDBJ whole genome shotgun (WGS) entry which is preliminary data.</text>
</comment>
<sequence>MPLFGVNMAIPVKEHVRESRIYFLVSTESVPPDNQTVQRKYLIFKTVELILSLCSLMLFAYSMRVTENEILDMLKYIALGGLTIYPLLFILLNVNVERKPVVSIILNASAAVLFFTIGATTMWSSWGQSTRFQRHDKVKSFETTMQLRSSFLIVVCGFFYFIESLLMCIGIRNPASAN</sequence>
<evidence type="ECO:0000256" key="1">
    <source>
        <dbReference type="SAM" id="Phobius"/>
    </source>
</evidence>
<evidence type="ECO:0000313" key="3">
    <source>
        <dbReference type="Proteomes" id="UP001168821"/>
    </source>
</evidence>
<keyword evidence="1" id="KW-0472">Membrane</keyword>
<feature type="transmembrane region" description="Helical" evidence="1">
    <location>
        <begin position="73"/>
        <end position="92"/>
    </location>
</feature>
<gene>
    <name evidence="2" type="ORF">Zmor_022046</name>
</gene>
<keyword evidence="3" id="KW-1185">Reference proteome</keyword>
<accession>A0AA38I3I9</accession>
<keyword evidence="1" id="KW-1133">Transmembrane helix</keyword>
<feature type="transmembrane region" description="Helical" evidence="1">
    <location>
        <begin position="104"/>
        <end position="126"/>
    </location>
</feature>
<dbReference type="Proteomes" id="UP001168821">
    <property type="component" value="Unassembled WGS sequence"/>
</dbReference>
<dbReference type="AlphaFoldDB" id="A0AA38I3I9"/>
<protein>
    <submittedName>
        <fullName evidence="2">Uncharacterized protein</fullName>
    </submittedName>
</protein>
<organism evidence="2 3">
    <name type="scientific">Zophobas morio</name>
    <dbReference type="NCBI Taxonomy" id="2755281"/>
    <lineage>
        <taxon>Eukaryota</taxon>
        <taxon>Metazoa</taxon>
        <taxon>Ecdysozoa</taxon>
        <taxon>Arthropoda</taxon>
        <taxon>Hexapoda</taxon>
        <taxon>Insecta</taxon>
        <taxon>Pterygota</taxon>
        <taxon>Neoptera</taxon>
        <taxon>Endopterygota</taxon>
        <taxon>Coleoptera</taxon>
        <taxon>Polyphaga</taxon>
        <taxon>Cucujiformia</taxon>
        <taxon>Tenebrionidae</taxon>
        <taxon>Zophobas</taxon>
    </lineage>
</organism>
<keyword evidence="1" id="KW-0812">Transmembrane</keyword>
<feature type="transmembrane region" description="Helical" evidence="1">
    <location>
        <begin position="41"/>
        <end position="61"/>
    </location>
</feature>